<dbReference type="SUPFAM" id="SSF103473">
    <property type="entry name" value="MFS general substrate transporter"/>
    <property type="match status" value="1"/>
</dbReference>
<keyword evidence="3 7" id="KW-0812">Transmembrane</keyword>
<feature type="transmembrane region" description="Helical" evidence="7">
    <location>
        <begin position="424"/>
        <end position="444"/>
    </location>
</feature>
<feature type="region of interest" description="Disordered" evidence="6">
    <location>
        <begin position="1"/>
        <end position="21"/>
    </location>
</feature>
<dbReference type="Gene3D" id="1.20.1250.20">
    <property type="entry name" value="MFS general substrate transporter like domains"/>
    <property type="match status" value="1"/>
</dbReference>
<dbReference type="CDD" id="cd06179">
    <property type="entry name" value="MFS_TRI12_like"/>
    <property type="match status" value="1"/>
</dbReference>
<evidence type="ECO:0000256" key="2">
    <source>
        <dbReference type="ARBA" id="ARBA00022448"/>
    </source>
</evidence>
<sequence length="601" mass="63991">MVTATDPAFSEKPLHDLEVKDDFEHREMTARGTAESTPDTPDTASADLEYKDEDEQPVLHHRTYIALAALFLLNFTQVIALNGPPAVLTYLAADVNGAAHSSWIPNALSLVQAVGGPVISFASDTFQARKTLLVATCTVSFIGSAIAPGSKDIYRVIVAQILIGVGFAAAPLAYAIPSEILPRKWRPLAQSLINVAAGFGTAVAPLISGGLTRKSAHSGWRNFYWIQMAMWGVTVLGLIFGYRPPKRHTALDHLSLGQKIGRLDLPGMGLLSAGLTLLLVALSLGNNPWPWTSARVLSTLILGIVFLAAFGLYEWKGTKTGILHHELFAMRTFHLCILVMFCEGIMVFALILFYPALTVTLFESDPLLAGVRQMPVWVCGGATTVLYGVWSSKRRTIRAPLMVGFAIFTAGIAALATIQPKDSVNAIVFNGLAGIGVGAPLILLIVGVQLSTPHHLIATATAVLISSRAVAGTVFMAIYTATVSSAASTKLPKSVATAAIAAGLSPEYATEFVGDMLTSNATALQSIPGVTPAIIQAGTAGLLQGYADSYRLVFIIAAPFGAVACLFIYFVEDMSALMTYRVDAPVEELHARHHAHEEEKA</sequence>
<evidence type="ECO:0000256" key="7">
    <source>
        <dbReference type="SAM" id="Phobius"/>
    </source>
</evidence>
<feature type="domain" description="Major facilitator superfamily (MFS) profile" evidence="8">
    <location>
        <begin position="62"/>
        <end position="576"/>
    </location>
</feature>
<gene>
    <name evidence="9" type="ORF">EHS24_003590</name>
</gene>
<dbReference type="RefSeq" id="XP_028472428.1">
    <property type="nucleotide sequence ID" value="XM_028619254.1"/>
</dbReference>
<evidence type="ECO:0000256" key="3">
    <source>
        <dbReference type="ARBA" id="ARBA00022692"/>
    </source>
</evidence>
<organism evidence="9 10">
    <name type="scientific">Apiotrichum porosum</name>
    <dbReference type="NCBI Taxonomy" id="105984"/>
    <lineage>
        <taxon>Eukaryota</taxon>
        <taxon>Fungi</taxon>
        <taxon>Dikarya</taxon>
        <taxon>Basidiomycota</taxon>
        <taxon>Agaricomycotina</taxon>
        <taxon>Tremellomycetes</taxon>
        <taxon>Trichosporonales</taxon>
        <taxon>Trichosporonaceae</taxon>
        <taxon>Apiotrichum</taxon>
    </lineage>
</organism>
<dbReference type="OrthoDB" id="2587356at2759"/>
<dbReference type="PANTHER" id="PTHR23501">
    <property type="entry name" value="MAJOR FACILITATOR SUPERFAMILY"/>
    <property type="match status" value="1"/>
</dbReference>
<feature type="transmembrane region" description="Helical" evidence="7">
    <location>
        <begin position="552"/>
        <end position="571"/>
    </location>
</feature>
<comment type="caution">
    <text evidence="9">The sequence shown here is derived from an EMBL/GenBank/DDBJ whole genome shotgun (WGS) entry which is preliminary data.</text>
</comment>
<feature type="compositionally biased region" description="Basic and acidic residues" evidence="6">
    <location>
        <begin position="12"/>
        <end position="21"/>
    </location>
</feature>
<dbReference type="PROSITE" id="PS50850">
    <property type="entry name" value="MFS"/>
    <property type="match status" value="1"/>
</dbReference>
<evidence type="ECO:0000313" key="9">
    <source>
        <dbReference type="EMBL" id="RSH77281.1"/>
    </source>
</evidence>
<dbReference type="Proteomes" id="UP000279236">
    <property type="component" value="Unassembled WGS sequence"/>
</dbReference>
<dbReference type="InterPro" id="IPR020846">
    <property type="entry name" value="MFS_dom"/>
</dbReference>
<dbReference type="GeneID" id="39588133"/>
<feature type="transmembrane region" description="Helical" evidence="7">
    <location>
        <begin position="153"/>
        <end position="176"/>
    </location>
</feature>
<evidence type="ECO:0000313" key="10">
    <source>
        <dbReference type="Proteomes" id="UP000279236"/>
    </source>
</evidence>
<evidence type="ECO:0000256" key="6">
    <source>
        <dbReference type="SAM" id="MobiDB-lite"/>
    </source>
</evidence>
<feature type="transmembrane region" description="Helical" evidence="7">
    <location>
        <begin position="223"/>
        <end position="242"/>
    </location>
</feature>
<comment type="subcellular location">
    <subcellularLocation>
        <location evidence="1">Membrane</location>
        <topology evidence="1">Multi-pass membrane protein</topology>
    </subcellularLocation>
</comment>
<protein>
    <recommendedName>
        <fullName evidence="8">Major facilitator superfamily (MFS) profile domain-containing protein</fullName>
    </recommendedName>
</protein>
<feature type="transmembrane region" description="Helical" evidence="7">
    <location>
        <begin position="374"/>
        <end position="390"/>
    </location>
</feature>
<feature type="transmembrane region" description="Helical" evidence="7">
    <location>
        <begin position="397"/>
        <end position="418"/>
    </location>
</feature>
<evidence type="ECO:0000256" key="5">
    <source>
        <dbReference type="ARBA" id="ARBA00023136"/>
    </source>
</evidence>
<reference evidence="9 10" key="1">
    <citation type="submission" date="2018-11" db="EMBL/GenBank/DDBJ databases">
        <title>Genome sequence of Apiotrichum porosum DSM 27194.</title>
        <authorList>
            <person name="Aliyu H."/>
            <person name="Gorte O."/>
            <person name="Ochsenreither K."/>
        </authorList>
    </citation>
    <scope>NUCLEOTIDE SEQUENCE [LARGE SCALE GENOMIC DNA]</scope>
    <source>
        <strain evidence="9 10">DSM 27194</strain>
    </source>
</reference>
<dbReference type="GO" id="GO:0005886">
    <property type="term" value="C:plasma membrane"/>
    <property type="evidence" value="ECO:0007669"/>
    <property type="project" value="TreeGrafter"/>
</dbReference>
<feature type="transmembrane region" description="Helical" evidence="7">
    <location>
        <begin position="188"/>
        <end position="211"/>
    </location>
</feature>
<keyword evidence="10" id="KW-1185">Reference proteome</keyword>
<keyword evidence="5 7" id="KW-0472">Membrane</keyword>
<evidence type="ECO:0000256" key="4">
    <source>
        <dbReference type="ARBA" id="ARBA00022989"/>
    </source>
</evidence>
<feature type="transmembrane region" description="Helical" evidence="7">
    <location>
        <begin position="456"/>
        <end position="479"/>
    </location>
</feature>
<dbReference type="AlphaFoldDB" id="A0A427XED5"/>
<dbReference type="InterPro" id="IPR036259">
    <property type="entry name" value="MFS_trans_sf"/>
</dbReference>
<evidence type="ECO:0000256" key="1">
    <source>
        <dbReference type="ARBA" id="ARBA00004141"/>
    </source>
</evidence>
<accession>A0A427XED5</accession>
<keyword evidence="2" id="KW-0813">Transport</keyword>
<dbReference type="PANTHER" id="PTHR23501:SF195">
    <property type="entry name" value="PEP5"/>
    <property type="match status" value="1"/>
</dbReference>
<dbReference type="InterPro" id="IPR010573">
    <property type="entry name" value="MFS_Str1/Tri12-like"/>
</dbReference>
<dbReference type="EMBL" id="RSCE01000017">
    <property type="protein sequence ID" value="RSH77281.1"/>
    <property type="molecule type" value="Genomic_DNA"/>
</dbReference>
<name>A0A427XED5_9TREE</name>
<dbReference type="Pfam" id="PF06609">
    <property type="entry name" value="TRI12"/>
    <property type="match status" value="1"/>
</dbReference>
<feature type="transmembrane region" description="Helical" evidence="7">
    <location>
        <begin position="64"/>
        <end position="83"/>
    </location>
</feature>
<keyword evidence="4 7" id="KW-1133">Transmembrane helix</keyword>
<proteinExistence type="predicted"/>
<dbReference type="GO" id="GO:0022857">
    <property type="term" value="F:transmembrane transporter activity"/>
    <property type="evidence" value="ECO:0007669"/>
    <property type="project" value="InterPro"/>
</dbReference>
<dbReference type="InterPro" id="IPR053791">
    <property type="entry name" value="MFS_Tri12-like"/>
</dbReference>
<feature type="transmembrane region" description="Helical" evidence="7">
    <location>
        <begin position="296"/>
        <end position="313"/>
    </location>
</feature>
<feature type="transmembrane region" description="Helical" evidence="7">
    <location>
        <begin position="263"/>
        <end position="284"/>
    </location>
</feature>
<evidence type="ECO:0000259" key="8">
    <source>
        <dbReference type="PROSITE" id="PS50850"/>
    </source>
</evidence>
<feature type="transmembrane region" description="Helical" evidence="7">
    <location>
        <begin position="333"/>
        <end position="354"/>
    </location>
</feature>